<dbReference type="EMBL" id="BMML01000003">
    <property type="protein sequence ID" value="GGM98300.1"/>
    <property type="molecule type" value="Genomic_DNA"/>
</dbReference>
<comment type="caution">
    <text evidence="1">The sequence shown here is derived from an EMBL/GenBank/DDBJ whole genome shotgun (WGS) entry which is preliminary data.</text>
</comment>
<reference evidence="1" key="2">
    <citation type="submission" date="2020-09" db="EMBL/GenBank/DDBJ databases">
        <authorList>
            <person name="Sun Q."/>
            <person name="Zhou Y."/>
        </authorList>
    </citation>
    <scope>NUCLEOTIDE SEQUENCE</scope>
    <source>
        <strain evidence="1">CGMCC 4.7110</strain>
    </source>
</reference>
<dbReference type="Proteomes" id="UP000653411">
    <property type="component" value="Unassembled WGS sequence"/>
</dbReference>
<name>A0A917X9V6_9ACTN</name>
<keyword evidence="2" id="KW-1185">Reference proteome</keyword>
<reference evidence="1" key="1">
    <citation type="journal article" date="2014" name="Int. J. Syst. Evol. Microbiol.">
        <title>Complete genome sequence of Corynebacterium casei LMG S-19264T (=DSM 44701T), isolated from a smear-ripened cheese.</title>
        <authorList>
            <consortium name="US DOE Joint Genome Institute (JGI-PGF)"/>
            <person name="Walter F."/>
            <person name="Albersmeier A."/>
            <person name="Kalinowski J."/>
            <person name="Ruckert C."/>
        </authorList>
    </citation>
    <scope>NUCLEOTIDE SEQUENCE</scope>
    <source>
        <strain evidence="1">CGMCC 4.7110</strain>
    </source>
</reference>
<evidence type="ECO:0000313" key="1">
    <source>
        <dbReference type="EMBL" id="GGM98300.1"/>
    </source>
</evidence>
<protein>
    <submittedName>
        <fullName evidence="1">Uncharacterized protein</fullName>
    </submittedName>
</protein>
<dbReference type="AlphaFoldDB" id="A0A917X9V6"/>
<dbReference type="RefSeq" id="WP_189262154.1">
    <property type="nucleotide sequence ID" value="NZ_BMML01000003.1"/>
</dbReference>
<sequence>MNLRVGQTLCSAVDGTAVIVVRCPRQDVTLTCGGREMSPQDSAPTSRAAALTGAPANGALIGKRYATEDGALEVLCVRPGEYPLEADGTALAVKAPRPLPASD</sequence>
<proteinExistence type="predicted"/>
<organism evidence="1 2">
    <name type="scientific">Streptomyces fuscichromogenes</name>
    <dbReference type="NCBI Taxonomy" id="1324013"/>
    <lineage>
        <taxon>Bacteria</taxon>
        <taxon>Bacillati</taxon>
        <taxon>Actinomycetota</taxon>
        <taxon>Actinomycetes</taxon>
        <taxon>Kitasatosporales</taxon>
        <taxon>Streptomycetaceae</taxon>
        <taxon>Streptomyces</taxon>
    </lineage>
</organism>
<evidence type="ECO:0000313" key="2">
    <source>
        <dbReference type="Proteomes" id="UP000653411"/>
    </source>
</evidence>
<gene>
    <name evidence="1" type="ORF">GCM10011578_019110</name>
</gene>
<accession>A0A917X9V6</accession>